<keyword evidence="3" id="KW-1185">Reference proteome</keyword>
<evidence type="ECO:0000313" key="4">
    <source>
        <dbReference type="Proteomes" id="UP000887043"/>
    </source>
</evidence>
<dbReference type="InterPro" id="IPR027417">
    <property type="entry name" value="P-loop_NTPase"/>
</dbReference>
<dbReference type="Proteomes" id="UP000887043">
    <property type="component" value="Unassembled WGS sequence"/>
</dbReference>
<accession>A0AA37HVV2</accession>
<evidence type="ECO:0000313" key="1">
    <source>
        <dbReference type="EMBL" id="GJG26714.1"/>
    </source>
</evidence>
<dbReference type="Pfam" id="PF13189">
    <property type="entry name" value="Cytidylate_kin2"/>
    <property type="match status" value="1"/>
</dbReference>
<comment type="caution">
    <text evidence="1">The sequence shown here is derived from an EMBL/GenBank/DDBJ whole genome shotgun (WGS) entry which is preliminary data.</text>
</comment>
<dbReference type="Proteomes" id="UP000216189">
    <property type="component" value="Unassembled WGS sequence"/>
</dbReference>
<evidence type="ECO:0000313" key="3">
    <source>
        <dbReference type="Proteomes" id="UP000216189"/>
    </source>
</evidence>
<dbReference type="SUPFAM" id="SSF52540">
    <property type="entry name" value="P-loop containing nucleoside triphosphate hydrolases"/>
    <property type="match status" value="1"/>
</dbReference>
<reference evidence="2 3" key="1">
    <citation type="submission" date="2017-08" db="EMBL/GenBank/DDBJ databases">
        <title>Comparative genomics of non-oral Prevotella species.</title>
        <authorList>
            <person name="Accetto T."/>
            <person name="Nograsek B."/>
            <person name="Avgustin G."/>
        </authorList>
    </citation>
    <scope>NUCLEOTIDE SEQUENCE [LARGE SCALE GENOMIC DNA]</scope>
    <source>
        <strain evidence="2 3">TC1-1</strain>
    </source>
</reference>
<proteinExistence type="predicted"/>
<dbReference type="EMBL" id="NPJF01000018">
    <property type="protein sequence ID" value="OYP56685.1"/>
    <property type="molecule type" value="Genomic_DNA"/>
</dbReference>
<organism evidence="1 4">
    <name type="scientific">Segatella bryantii</name>
    <name type="common">Prevotella bryantii</name>
    <dbReference type="NCBI Taxonomy" id="77095"/>
    <lineage>
        <taxon>Bacteria</taxon>
        <taxon>Pseudomonadati</taxon>
        <taxon>Bacteroidota</taxon>
        <taxon>Bacteroidia</taxon>
        <taxon>Bacteroidales</taxon>
        <taxon>Prevotellaceae</taxon>
        <taxon>Segatella</taxon>
    </lineage>
</organism>
<reference evidence="1" key="2">
    <citation type="submission" date="2021-08" db="EMBL/GenBank/DDBJ databases">
        <title>Prevotella lacticifex sp. nov., isolated from rumen of cow.</title>
        <authorList>
            <person name="Shinkai T."/>
            <person name="Ikeyama N."/>
            <person name="Kumagai M."/>
            <person name="Ohmori H."/>
            <person name="Sakamoto M."/>
            <person name="Ohkuma M."/>
            <person name="Mitsumori M."/>
        </authorList>
    </citation>
    <scope>NUCLEOTIDE SEQUENCE</scope>
    <source>
        <strain evidence="1">DSM 11371</strain>
    </source>
</reference>
<protein>
    <submittedName>
        <fullName evidence="2">Cytidylate kinase-like family protein</fullName>
    </submittedName>
</protein>
<evidence type="ECO:0000313" key="2">
    <source>
        <dbReference type="EMBL" id="OYP56685.1"/>
    </source>
</evidence>
<dbReference type="GeneID" id="72480230"/>
<sequence>MNKNEKFVITINREFGSGGHAIGEELARQLGVRFIDKQIVEAVANKFNITPEEASIIENRRPSWWEDFAQFYSNFMSMNEYFVDAQNITSRQLFLAQKAAIREIAYQESCVIVGRCGFDIFRDESNSLKLFIHAPKDVRIKRIMERYNVNEIKAKELIADNDYTRELFTKTFTGCNWYDARNYDLALDVKNFGVQGAVEFLLNFIG</sequence>
<gene>
    <name evidence="2" type="ORF">CIK91_02015</name>
    <name evidence="1" type="ORF">PRRU23_04140</name>
</gene>
<dbReference type="RefSeq" id="WP_027452870.1">
    <property type="nucleotide sequence ID" value="NZ_BPTR01000001.1"/>
</dbReference>
<dbReference type="AlphaFoldDB" id="A0AA37HVV2"/>
<name>A0AA37HVV2_SEGBR</name>
<dbReference type="EMBL" id="BPTR01000001">
    <property type="protein sequence ID" value="GJG26714.1"/>
    <property type="molecule type" value="Genomic_DNA"/>
</dbReference>
<dbReference type="Gene3D" id="3.40.50.300">
    <property type="entry name" value="P-loop containing nucleotide triphosphate hydrolases"/>
    <property type="match status" value="1"/>
</dbReference>